<dbReference type="InterPro" id="IPR034884">
    <property type="entry name" value="Cytochrome_c_oxidase_VIc/VIIs"/>
</dbReference>
<proteinExistence type="inferred from homology"/>
<evidence type="ECO:0000256" key="2">
    <source>
        <dbReference type="ARBA" id="ARBA00004673"/>
    </source>
</evidence>
<comment type="caution">
    <text evidence="9">The sequence shown here is derived from an EMBL/GenBank/DDBJ whole genome shotgun (WGS) entry which is preliminary data.</text>
</comment>
<dbReference type="Proteomes" id="UP000276133">
    <property type="component" value="Unassembled WGS sequence"/>
</dbReference>
<dbReference type="AlphaFoldDB" id="A0A3M7SC03"/>
<evidence type="ECO:0000313" key="10">
    <source>
        <dbReference type="Proteomes" id="UP000276133"/>
    </source>
</evidence>
<evidence type="ECO:0000256" key="8">
    <source>
        <dbReference type="ARBA" id="ARBA00023136"/>
    </source>
</evidence>
<keyword evidence="5" id="KW-0999">Mitochondrion inner membrane</keyword>
<keyword evidence="7" id="KW-0496">Mitochondrion</keyword>
<evidence type="ECO:0000256" key="3">
    <source>
        <dbReference type="ARBA" id="ARBA00007204"/>
    </source>
</evidence>
<dbReference type="PANTHER" id="PTHR48416">
    <property type="entry name" value="CYTOCHROME C OXIDASE SUBUNIT 6C"/>
    <property type="match status" value="1"/>
</dbReference>
<dbReference type="Pfam" id="PF02937">
    <property type="entry name" value="COX6C"/>
    <property type="match status" value="1"/>
</dbReference>
<evidence type="ECO:0000256" key="1">
    <source>
        <dbReference type="ARBA" id="ARBA00004434"/>
    </source>
</evidence>
<dbReference type="SUPFAM" id="SSF81415">
    <property type="entry name" value="Mitochondrial cytochrome c oxidase subunit VIc"/>
    <property type="match status" value="1"/>
</dbReference>
<dbReference type="STRING" id="10195.A0A3M7SC03"/>
<keyword evidence="9" id="KW-0560">Oxidoreductase</keyword>
<dbReference type="InterPro" id="IPR037169">
    <property type="entry name" value="Cytochrome_c_oxidase_VIc_sf"/>
</dbReference>
<sequence>MSASRPAVALLRRPLQNELKKHVLIAFGLSTAAALGYRAIVSEPRKKHYQEFYKNYDEQRHFQRMAEAGVFDSVTPNAEKSEWIVEYEKQVDEAIAALRK</sequence>
<protein>
    <submittedName>
        <fullName evidence="9">Cytochrome c oxidase subunit 6C-1</fullName>
        <ecNumber evidence="9">1.9.3.1</ecNumber>
    </submittedName>
</protein>
<evidence type="ECO:0000313" key="9">
    <source>
        <dbReference type="EMBL" id="RNA33177.1"/>
    </source>
</evidence>
<evidence type="ECO:0000256" key="5">
    <source>
        <dbReference type="ARBA" id="ARBA00022792"/>
    </source>
</evidence>
<keyword evidence="10" id="KW-1185">Reference proteome</keyword>
<organism evidence="9 10">
    <name type="scientific">Brachionus plicatilis</name>
    <name type="common">Marine rotifer</name>
    <name type="synonym">Brachionus muelleri</name>
    <dbReference type="NCBI Taxonomy" id="10195"/>
    <lineage>
        <taxon>Eukaryota</taxon>
        <taxon>Metazoa</taxon>
        <taxon>Spiralia</taxon>
        <taxon>Gnathifera</taxon>
        <taxon>Rotifera</taxon>
        <taxon>Eurotatoria</taxon>
        <taxon>Monogononta</taxon>
        <taxon>Pseudotrocha</taxon>
        <taxon>Ploima</taxon>
        <taxon>Brachionidae</taxon>
        <taxon>Brachionus</taxon>
    </lineage>
</organism>
<dbReference type="GO" id="GO:0016491">
    <property type="term" value="F:oxidoreductase activity"/>
    <property type="evidence" value="ECO:0007669"/>
    <property type="project" value="UniProtKB-KW"/>
</dbReference>
<evidence type="ECO:0000256" key="7">
    <source>
        <dbReference type="ARBA" id="ARBA00023128"/>
    </source>
</evidence>
<evidence type="ECO:0000256" key="6">
    <source>
        <dbReference type="ARBA" id="ARBA00022989"/>
    </source>
</evidence>
<comment type="subcellular location">
    <subcellularLocation>
        <location evidence="1">Mitochondrion inner membrane</location>
        <topology evidence="1">Single-pass membrane protein</topology>
    </subcellularLocation>
</comment>
<keyword evidence="4" id="KW-0812">Transmembrane</keyword>
<comment type="similarity">
    <text evidence="3">Belongs to the cytochrome c oxidase subunit 6c family.</text>
</comment>
<dbReference type="EC" id="1.9.3.1" evidence="9"/>
<dbReference type="PANTHER" id="PTHR48416:SF1">
    <property type="entry name" value="CYTOCHROME C OXIDASE SUBUNIT 6C"/>
    <property type="match status" value="1"/>
</dbReference>
<dbReference type="Gene3D" id="4.10.93.10">
    <property type="entry name" value="Mitochondrial cytochrome c oxidase subunit VIc/VIIs"/>
    <property type="match status" value="1"/>
</dbReference>
<name>A0A3M7SC03_BRAPC</name>
<gene>
    <name evidence="9" type="ORF">BpHYR1_015422</name>
</gene>
<dbReference type="OrthoDB" id="10051322at2759"/>
<accession>A0A3M7SC03</accession>
<keyword evidence="6" id="KW-1133">Transmembrane helix</keyword>
<dbReference type="EMBL" id="REGN01001675">
    <property type="protein sequence ID" value="RNA33177.1"/>
    <property type="molecule type" value="Genomic_DNA"/>
</dbReference>
<keyword evidence="8" id="KW-0472">Membrane</keyword>
<comment type="pathway">
    <text evidence="2">Energy metabolism; oxidative phosphorylation.</text>
</comment>
<dbReference type="GO" id="GO:0005743">
    <property type="term" value="C:mitochondrial inner membrane"/>
    <property type="evidence" value="ECO:0007669"/>
    <property type="project" value="UniProtKB-SubCell"/>
</dbReference>
<evidence type="ECO:0000256" key="4">
    <source>
        <dbReference type="ARBA" id="ARBA00022692"/>
    </source>
</evidence>
<reference evidence="9 10" key="1">
    <citation type="journal article" date="2018" name="Sci. Rep.">
        <title>Genomic signatures of local adaptation to the degree of environmental predictability in rotifers.</title>
        <authorList>
            <person name="Franch-Gras L."/>
            <person name="Hahn C."/>
            <person name="Garcia-Roger E.M."/>
            <person name="Carmona M.J."/>
            <person name="Serra M."/>
            <person name="Gomez A."/>
        </authorList>
    </citation>
    <scope>NUCLEOTIDE SEQUENCE [LARGE SCALE GENOMIC DNA]</scope>
    <source>
        <strain evidence="9">HYR1</strain>
    </source>
</reference>
<dbReference type="InterPro" id="IPR051389">
    <property type="entry name" value="Cytochrome_c_oxidase_VIc"/>
</dbReference>